<keyword evidence="3" id="KW-1185">Reference proteome</keyword>
<name>A0A1E3PW67_LIPST</name>
<sequence>MDRSPRPSRQRRLDYRLLNDGSDEEASFEDRIQELPMAPDSVPSDELTFGVANSPDCEILPSQSISQNPTSPVTVDSSSSIISEDSCTIQPRNIATQPGLLSGCGRISRPQSSQTVISVAFISMNRLGSYVIGRLQIRQGKLQLQTWQDIWRRIQSTLPNLAVELQVQRNSLLSLPFSKGNRILQSSNFSKGTFYAG</sequence>
<dbReference type="Proteomes" id="UP000094385">
    <property type="component" value="Unassembled WGS sequence"/>
</dbReference>
<dbReference type="OrthoDB" id="10358103at2759"/>
<dbReference type="AlphaFoldDB" id="A0A1E3PW67"/>
<reference evidence="2 3" key="1">
    <citation type="journal article" date="2016" name="Proc. Natl. Acad. Sci. U.S.A.">
        <title>Comparative genomics of biotechnologically important yeasts.</title>
        <authorList>
            <person name="Riley R."/>
            <person name="Haridas S."/>
            <person name="Wolfe K.H."/>
            <person name="Lopes M.R."/>
            <person name="Hittinger C.T."/>
            <person name="Goeker M."/>
            <person name="Salamov A.A."/>
            <person name="Wisecaver J.H."/>
            <person name="Long T.M."/>
            <person name="Calvey C.H."/>
            <person name="Aerts A.L."/>
            <person name="Barry K.W."/>
            <person name="Choi C."/>
            <person name="Clum A."/>
            <person name="Coughlan A.Y."/>
            <person name="Deshpande S."/>
            <person name="Douglass A.P."/>
            <person name="Hanson S.J."/>
            <person name="Klenk H.-P."/>
            <person name="LaButti K.M."/>
            <person name="Lapidus A."/>
            <person name="Lindquist E.A."/>
            <person name="Lipzen A.M."/>
            <person name="Meier-Kolthoff J.P."/>
            <person name="Ohm R.A."/>
            <person name="Otillar R.P."/>
            <person name="Pangilinan J.L."/>
            <person name="Peng Y."/>
            <person name="Rokas A."/>
            <person name="Rosa C.A."/>
            <person name="Scheuner C."/>
            <person name="Sibirny A.A."/>
            <person name="Slot J.C."/>
            <person name="Stielow J.B."/>
            <person name="Sun H."/>
            <person name="Kurtzman C.P."/>
            <person name="Blackwell M."/>
            <person name="Grigoriev I.V."/>
            <person name="Jeffries T.W."/>
        </authorList>
    </citation>
    <scope>NUCLEOTIDE SEQUENCE [LARGE SCALE GENOMIC DNA]</scope>
    <source>
        <strain evidence="2 3">NRRL Y-11557</strain>
    </source>
</reference>
<evidence type="ECO:0000313" key="3">
    <source>
        <dbReference type="Proteomes" id="UP000094385"/>
    </source>
</evidence>
<accession>A0A1E3PW67</accession>
<organism evidence="2 3">
    <name type="scientific">Lipomyces starkeyi NRRL Y-11557</name>
    <dbReference type="NCBI Taxonomy" id="675824"/>
    <lineage>
        <taxon>Eukaryota</taxon>
        <taxon>Fungi</taxon>
        <taxon>Dikarya</taxon>
        <taxon>Ascomycota</taxon>
        <taxon>Saccharomycotina</taxon>
        <taxon>Lipomycetes</taxon>
        <taxon>Lipomycetales</taxon>
        <taxon>Lipomycetaceae</taxon>
        <taxon>Lipomyces</taxon>
    </lineage>
</organism>
<evidence type="ECO:0000313" key="2">
    <source>
        <dbReference type="EMBL" id="ODQ69666.1"/>
    </source>
</evidence>
<protein>
    <submittedName>
        <fullName evidence="2">Uncharacterized protein</fullName>
    </submittedName>
</protein>
<dbReference type="EMBL" id="KV454303">
    <property type="protein sequence ID" value="ODQ69666.1"/>
    <property type="molecule type" value="Genomic_DNA"/>
</dbReference>
<proteinExistence type="predicted"/>
<feature type="compositionally biased region" description="Basic and acidic residues" evidence="1">
    <location>
        <begin position="1"/>
        <end position="17"/>
    </location>
</feature>
<evidence type="ECO:0000256" key="1">
    <source>
        <dbReference type="SAM" id="MobiDB-lite"/>
    </source>
</evidence>
<feature type="region of interest" description="Disordered" evidence="1">
    <location>
        <begin position="1"/>
        <end position="27"/>
    </location>
</feature>
<gene>
    <name evidence="2" type="ORF">LIPSTDRAFT_334452</name>
</gene>